<dbReference type="Pfam" id="PF11150">
    <property type="entry name" value="DUF2927"/>
    <property type="match status" value="1"/>
</dbReference>
<evidence type="ECO:0008006" key="4">
    <source>
        <dbReference type="Google" id="ProtNLM"/>
    </source>
</evidence>
<dbReference type="EMBL" id="QGKU01000038">
    <property type="protein sequence ID" value="PWR02408.1"/>
    <property type="molecule type" value="Genomic_DNA"/>
</dbReference>
<proteinExistence type="predicted"/>
<name>A0A2V2LAL0_9RHOB</name>
<evidence type="ECO:0000313" key="3">
    <source>
        <dbReference type="Proteomes" id="UP000245680"/>
    </source>
</evidence>
<evidence type="ECO:0000256" key="1">
    <source>
        <dbReference type="SAM" id="MobiDB-lite"/>
    </source>
</evidence>
<accession>A0A2V2LAL0</accession>
<sequence length="328" mass="35683">MRLAMAGLLAGCAAQIPAPEPIDDVVRSPVPEQRAPYQRSADSAALVLRYARVEQDLLNRGLLRTDGGGPDTPFDSRTLTENFMRIALFDEFVPISDRIIARETASPLRRWQDRVEIGLAFGASVDDETRKRDRSTVAALADRLADASGHAITDVTGDGNMTVFVVDEDERRALGPKLLEMVPGLSNGVVRAVTEMPPSTFCLMIAFSTDDQPYVYRRAIGVIRAEHPPLLRRSCFHEEIAQGLGLANDSPAARPSIFNDDEEFALLTAQDALMLAVLYDPRLQPGMTAAEAQPIVRAIAEDLLPPATRADASRPPGLFDAPPKTEGL</sequence>
<feature type="region of interest" description="Disordered" evidence="1">
    <location>
        <begin position="306"/>
        <end position="328"/>
    </location>
</feature>
<reference evidence="2 3" key="1">
    <citation type="submission" date="2018-05" db="EMBL/GenBank/DDBJ databases">
        <title>Rhodobacteraceae gen. nov., sp. nov. isolated from sea water.</title>
        <authorList>
            <person name="Ren Y."/>
        </authorList>
    </citation>
    <scope>NUCLEOTIDE SEQUENCE [LARGE SCALE GENOMIC DNA]</scope>
    <source>
        <strain evidence="2 3">TG-679</strain>
    </source>
</reference>
<protein>
    <recommendedName>
        <fullName evidence="4">DUF2927 domain-containing protein</fullName>
    </recommendedName>
</protein>
<keyword evidence="3" id="KW-1185">Reference proteome</keyword>
<dbReference type="InterPro" id="IPR021323">
    <property type="entry name" value="DUF2927"/>
</dbReference>
<dbReference type="OrthoDB" id="3295600at2"/>
<organism evidence="2 3">
    <name type="scientific">Meridianimarinicoccus roseus</name>
    <dbReference type="NCBI Taxonomy" id="2072018"/>
    <lineage>
        <taxon>Bacteria</taxon>
        <taxon>Pseudomonadati</taxon>
        <taxon>Pseudomonadota</taxon>
        <taxon>Alphaproteobacteria</taxon>
        <taxon>Rhodobacterales</taxon>
        <taxon>Paracoccaceae</taxon>
        <taxon>Meridianimarinicoccus</taxon>
    </lineage>
</organism>
<evidence type="ECO:0000313" key="2">
    <source>
        <dbReference type="EMBL" id="PWR02408.1"/>
    </source>
</evidence>
<dbReference type="Proteomes" id="UP000245680">
    <property type="component" value="Unassembled WGS sequence"/>
</dbReference>
<dbReference type="AlphaFoldDB" id="A0A2V2LAL0"/>
<comment type="caution">
    <text evidence="2">The sequence shown here is derived from an EMBL/GenBank/DDBJ whole genome shotgun (WGS) entry which is preliminary data.</text>
</comment>
<gene>
    <name evidence="2" type="ORF">DKT77_12160</name>
</gene>